<dbReference type="RefSeq" id="WP_127484566.1">
    <property type="nucleotide sequence ID" value="NZ_CP022572.1"/>
</dbReference>
<keyword evidence="7" id="KW-0449">Lipoprotein</keyword>
<comment type="subcellular location">
    <subcellularLocation>
        <location evidence="1">Membrane</location>
        <topology evidence="1">Lipid-anchor</topology>
    </subcellularLocation>
</comment>
<dbReference type="GO" id="GO:0009847">
    <property type="term" value="P:spore germination"/>
    <property type="evidence" value="ECO:0007669"/>
    <property type="project" value="InterPro"/>
</dbReference>
<dbReference type="Pfam" id="PF25198">
    <property type="entry name" value="Spore_GerAC_N"/>
    <property type="match status" value="1"/>
</dbReference>
<comment type="similarity">
    <text evidence="2">Belongs to the GerABKC lipoprotein family.</text>
</comment>
<feature type="domain" description="Spore germination GerAC-like C-terminal" evidence="9">
    <location>
        <begin position="222"/>
        <end position="387"/>
    </location>
</feature>
<name>A0A3T0HSH0_9BACI</name>
<evidence type="ECO:0000256" key="7">
    <source>
        <dbReference type="ARBA" id="ARBA00023288"/>
    </source>
</evidence>
<dbReference type="KEGG" id="nmk:CHR53_01485"/>
<dbReference type="EMBL" id="CP022572">
    <property type="protein sequence ID" value="AZU60053.1"/>
    <property type="molecule type" value="Genomic_DNA"/>
</dbReference>
<dbReference type="AlphaFoldDB" id="A0A3T0HSH0"/>
<organism evidence="11 12">
    <name type="scientific">Neobacillus mesonae</name>
    <dbReference type="NCBI Taxonomy" id="1193713"/>
    <lineage>
        <taxon>Bacteria</taxon>
        <taxon>Bacillati</taxon>
        <taxon>Bacillota</taxon>
        <taxon>Bacilli</taxon>
        <taxon>Bacillales</taxon>
        <taxon>Bacillaceae</taxon>
        <taxon>Neobacillus</taxon>
    </lineage>
</organism>
<dbReference type="Gene3D" id="3.30.300.210">
    <property type="entry name" value="Nutrient germinant receptor protein C, domain 3"/>
    <property type="match status" value="1"/>
</dbReference>
<evidence type="ECO:0008006" key="13">
    <source>
        <dbReference type="Google" id="ProtNLM"/>
    </source>
</evidence>
<reference evidence="11 12" key="1">
    <citation type="submission" date="2017-07" db="EMBL/GenBank/DDBJ databases">
        <title>The complete genome sequence of Bacillus mesonae strain H20-5, an efficient strain improving plant abiotic stress resistance.</title>
        <authorList>
            <person name="Kim S.Y."/>
            <person name="Song H."/>
            <person name="Sang M.K."/>
            <person name="Weon H.-Y."/>
            <person name="Song J."/>
        </authorList>
    </citation>
    <scope>NUCLEOTIDE SEQUENCE [LARGE SCALE GENOMIC DNA]</scope>
    <source>
        <strain evidence="11 12">H20-5</strain>
    </source>
</reference>
<evidence type="ECO:0000313" key="12">
    <source>
        <dbReference type="Proteomes" id="UP000282892"/>
    </source>
</evidence>
<keyword evidence="5" id="KW-0472">Membrane</keyword>
<evidence type="ECO:0000256" key="4">
    <source>
        <dbReference type="ARBA" id="ARBA00022729"/>
    </source>
</evidence>
<gene>
    <name evidence="11" type="ORF">CHR53_01485</name>
</gene>
<dbReference type="OrthoDB" id="2569624at2"/>
<dbReference type="STRING" id="1193713.GCA_001636315_02850"/>
<feature type="region of interest" description="Disordered" evidence="8">
    <location>
        <begin position="195"/>
        <end position="215"/>
    </location>
</feature>
<evidence type="ECO:0000259" key="9">
    <source>
        <dbReference type="Pfam" id="PF05504"/>
    </source>
</evidence>
<dbReference type="Proteomes" id="UP000282892">
    <property type="component" value="Chromosome"/>
</dbReference>
<dbReference type="PANTHER" id="PTHR35789">
    <property type="entry name" value="SPORE GERMINATION PROTEIN B3"/>
    <property type="match status" value="1"/>
</dbReference>
<sequence length="402" mass="44755">MKKYSVFRFGLCFSLLFLSGCWDRKELNDRAIWLATGWDVAEKGEIEISGQIVIPANVQTQSGGGSGSASGQGFFTISAKGKNVSDAMQNMQTKLPREAFFGQRRVVFLGEEFAKRGLKGYFDANQRASDVSLRADLFVVKGGKAKDLLRLPNPLEKSPAVSALKEHKQSGGRGDTAYLKFLTAATRDGIRPSVPSMEISSSIEGEKGGKENSPNPKVVRLSGVTVFDRNLKMIGFLNTEENRDLLWVMGLLKKMTISTTHSKGGASINLTKIDCKIKPIFNQNNQVSFKVILKGEGALQESNSGMDMEYTENLKILNKKFEKIAEKQVQRTIEKVQKEYGQDIFGFGEAVHRKHPIRWKSLKDDWDQTFPKTNISVTAQIKIKRIGMDGPSVLFKESEIKK</sequence>
<evidence type="ECO:0000256" key="8">
    <source>
        <dbReference type="SAM" id="MobiDB-lite"/>
    </source>
</evidence>
<dbReference type="InterPro" id="IPR038501">
    <property type="entry name" value="Spore_GerAC_C_sf"/>
</dbReference>
<keyword evidence="4" id="KW-0732">Signal</keyword>
<accession>A0A3T0HSH0</accession>
<dbReference type="NCBIfam" id="TIGR02887">
    <property type="entry name" value="spore_ger_x_C"/>
    <property type="match status" value="1"/>
</dbReference>
<evidence type="ECO:0000256" key="3">
    <source>
        <dbReference type="ARBA" id="ARBA00022544"/>
    </source>
</evidence>
<dbReference type="InterPro" id="IPR057336">
    <property type="entry name" value="GerAC_N"/>
</dbReference>
<evidence type="ECO:0000256" key="1">
    <source>
        <dbReference type="ARBA" id="ARBA00004635"/>
    </source>
</evidence>
<evidence type="ECO:0000259" key="10">
    <source>
        <dbReference type="Pfam" id="PF25198"/>
    </source>
</evidence>
<dbReference type="Pfam" id="PF05504">
    <property type="entry name" value="Spore_GerAC"/>
    <property type="match status" value="1"/>
</dbReference>
<dbReference type="PROSITE" id="PS51257">
    <property type="entry name" value="PROKAR_LIPOPROTEIN"/>
    <property type="match status" value="1"/>
</dbReference>
<evidence type="ECO:0000256" key="6">
    <source>
        <dbReference type="ARBA" id="ARBA00023139"/>
    </source>
</evidence>
<proteinExistence type="inferred from homology"/>
<evidence type="ECO:0000256" key="2">
    <source>
        <dbReference type="ARBA" id="ARBA00007886"/>
    </source>
</evidence>
<keyword evidence="12" id="KW-1185">Reference proteome</keyword>
<dbReference type="InterPro" id="IPR046953">
    <property type="entry name" value="Spore_GerAC-like_C"/>
</dbReference>
<keyword evidence="6" id="KW-0564">Palmitate</keyword>
<feature type="domain" description="Spore germination protein N-terminal" evidence="10">
    <location>
        <begin position="23"/>
        <end position="199"/>
    </location>
</feature>
<keyword evidence="3" id="KW-0309">Germination</keyword>
<dbReference type="PANTHER" id="PTHR35789:SF1">
    <property type="entry name" value="SPORE GERMINATION PROTEIN B3"/>
    <property type="match status" value="1"/>
</dbReference>
<evidence type="ECO:0000256" key="5">
    <source>
        <dbReference type="ARBA" id="ARBA00023136"/>
    </source>
</evidence>
<dbReference type="InterPro" id="IPR008844">
    <property type="entry name" value="Spore_GerAC-like"/>
</dbReference>
<evidence type="ECO:0000313" key="11">
    <source>
        <dbReference type="EMBL" id="AZU60053.1"/>
    </source>
</evidence>
<protein>
    <recommendedName>
        <fullName evidence="13">Ger(X)C family spore germination protein</fullName>
    </recommendedName>
</protein>
<dbReference type="GO" id="GO:0016020">
    <property type="term" value="C:membrane"/>
    <property type="evidence" value="ECO:0007669"/>
    <property type="project" value="UniProtKB-SubCell"/>
</dbReference>